<dbReference type="AlphaFoldDB" id="A0AAW1JKW7"/>
<proteinExistence type="predicted"/>
<reference evidence="1 2" key="1">
    <citation type="journal article" date="2024" name="BMC Genomics">
        <title>De novo assembly and annotation of Popillia japonica's genome with initial clues to its potential as an invasive pest.</title>
        <authorList>
            <person name="Cucini C."/>
            <person name="Boschi S."/>
            <person name="Funari R."/>
            <person name="Cardaioli E."/>
            <person name="Iannotti N."/>
            <person name="Marturano G."/>
            <person name="Paoli F."/>
            <person name="Bruttini M."/>
            <person name="Carapelli A."/>
            <person name="Frati F."/>
            <person name="Nardi F."/>
        </authorList>
    </citation>
    <scope>NUCLEOTIDE SEQUENCE [LARGE SCALE GENOMIC DNA]</scope>
    <source>
        <strain evidence="1">DMR45628</strain>
    </source>
</reference>
<evidence type="ECO:0000313" key="2">
    <source>
        <dbReference type="Proteomes" id="UP001458880"/>
    </source>
</evidence>
<gene>
    <name evidence="1" type="ORF">QE152_g28364</name>
</gene>
<dbReference type="EMBL" id="JASPKY010000352">
    <property type="protein sequence ID" value="KAK9704335.1"/>
    <property type="molecule type" value="Genomic_DNA"/>
</dbReference>
<sequence>MPGKFKEEWHSVEVLDLNSKPKVLEIRPDDFDFDLRIKICNHRIVHYATVQAANPELWGRYEVVLLVAANEEFSNFRKMP</sequence>
<protein>
    <submittedName>
        <fullName evidence="1">Uncharacterized protein</fullName>
    </submittedName>
</protein>
<name>A0AAW1JKW7_POPJA</name>
<accession>A0AAW1JKW7</accession>
<keyword evidence="2" id="KW-1185">Reference proteome</keyword>
<evidence type="ECO:0000313" key="1">
    <source>
        <dbReference type="EMBL" id="KAK9704335.1"/>
    </source>
</evidence>
<comment type="caution">
    <text evidence="1">The sequence shown here is derived from an EMBL/GenBank/DDBJ whole genome shotgun (WGS) entry which is preliminary data.</text>
</comment>
<dbReference type="Proteomes" id="UP001458880">
    <property type="component" value="Unassembled WGS sequence"/>
</dbReference>
<organism evidence="1 2">
    <name type="scientific">Popillia japonica</name>
    <name type="common">Japanese beetle</name>
    <dbReference type="NCBI Taxonomy" id="7064"/>
    <lineage>
        <taxon>Eukaryota</taxon>
        <taxon>Metazoa</taxon>
        <taxon>Ecdysozoa</taxon>
        <taxon>Arthropoda</taxon>
        <taxon>Hexapoda</taxon>
        <taxon>Insecta</taxon>
        <taxon>Pterygota</taxon>
        <taxon>Neoptera</taxon>
        <taxon>Endopterygota</taxon>
        <taxon>Coleoptera</taxon>
        <taxon>Polyphaga</taxon>
        <taxon>Scarabaeiformia</taxon>
        <taxon>Scarabaeidae</taxon>
        <taxon>Rutelinae</taxon>
        <taxon>Popillia</taxon>
    </lineage>
</organism>